<protein>
    <submittedName>
        <fullName evidence="2">Uncharacterized protein</fullName>
    </submittedName>
</protein>
<feature type="compositionally biased region" description="Basic and acidic residues" evidence="1">
    <location>
        <begin position="82"/>
        <end position="96"/>
    </location>
</feature>
<evidence type="ECO:0000256" key="1">
    <source>
        <dbReference type="SAM" id="MobiDB-lite"/>
    </source>
</evidence>
<dbReference type="EMBL" id="MBFU01000313">
    <property type="protein sequence ID" value="PWA00718.1"/>
    <property type="molecule type" value="Genomic_DNA"/>
</dbReference>
<gene>
    <name evidence="2" type="ORF">BB558_003175</name>
</gene>
<proteinExistence type="predicted"/>
<dbReference type="AlphaFoldDB" id="A0A2U1J6T3"/>
<keyword evidence="3" id="KW-1185">Reference proteome</keyword>
<comment type="caution">
    <text evidence="2">The sequence shown here is derived from an EMBL/GenBank/DDBJ whole genome shotgun (WGS) entry which is preliminary data.</text>
</comment>
<accession>A0A2U1J6T3</accession>
<evidence type="ECO:0000313" key="3">
    <source>
        <dbReference type="Proteomes" id="UP000245591"/>
    </source>
</evidence>
<sequence length="111" mass="13173">MLQVYQRTHTKEHIPKNTYQKQKSPDKKTFEAIEVNKTLESAYTYVEFEDYSDFETQVPQNKESVEEHDSDDMEQPTIDVEFSDKDDFKTQIEKNSDNLQENGEFSYGKMD</sequence>
<feature type="region of interest" description="Disordered" evidence="1">
    <location>
        <begin position="54"/>
        <end position="111"/>
    </location>
</feature>
<evidence type="ECO:0000313" key="2">
    <source>
        <dbReference type="EMBL" id="PWA00718.1"/>
    </source>
</evidence>
<organism evidence="2 3">
    <name type="scientific">Smittium angustum</name>
    <dbReference type="NCBI Taxonomy" id="133377"/>
    <lineage>
        <taxon>Eukaryota</taxon>
        <taxon>Fungi</taxon>
        <taxon>Fungi incertae sedis</taxon>
        <taxon>Zoopagomycota</taxon>
        <taxon>Kickxellomycotina</taxon>
        <taxon>Harpellomycetes</taxon>
        <taxon>Harpellales</taxon>
        <taxon>Legeriomycetaceae</taxon>
        <taxon>Smittium</taxon>
    </lineage>
</organism>
<dbReference type="Proteomes" id="UP000245591">
    <property type="component" value="Unassembled WGS sequence"/>
</dbReference>
<name>A0A2U1J6T3_SMIAN</name>
<feature type="region of interest" description="Disordered" evidence="1">
    <location>
        <begin position="1"/>
        <end position="27"/>
    </location>
</feature>
<reference evidence="2 3" key="1">
    <citation type="journal article" date="2018" name="MBio">
        <title>Comparative Genomics Reveals the Core Gene Toolbox for the Fungus-Insect Symbiosis.</title>
        <authorList>
            <person name="Wang Y."/>
            <person name="Stata M."/>
            <person name="Wang W."/>
            <person name="Stajich J.E."/>
            <person name="White M.M."/>
            <person name="Moncalvo J.M."/>
        </authorList>
    </citation>
    <scope>NUCLEOTIDE SEQUENCE [LARGE SCALE GENOMIC DNA]</scope>
    <source>
        <strain evidence="2 3">AUS-126-30</strain>
    </source>
</reference>